<protein>
    <submittedName>
        <fullName evidence="15">TonB-dependent receptor</fullName>
    </submittedName>
</protein>
<dbReference type="Gene3D" id="2.40.170.20">
    <property type="entry name" value="TonB-dependent receptor, beta-barrel domain"/>
    <property type="match status" value="1"/>
</dbReference>
<keyword evidence="16" id="KW-1185">Reference proteome</keyword>
<accession>A0ABW7FPK5</accession>
<evidence type="ECO:0000313" key="16">
    <source>
        <dbReference type="Proteomes" id="UP001606301"/>
    </source>
</evidence>
<dbReference type="SUPFAM" id="SSF56935">
    <property type="entry name" value="Porins"/>
    <property type="match status" value="1"/>
</dbReference>
<feature type="domain" description="TonB-dependent receptor-like beta-barrel" evidence="13">
    <location>
        <begin position="324"/>
        <end position="846"/>
    </location>
</feature>
<evidence type="ECO:0000256" key="10">
    <source>
        <dbReference type="PROSITE-ProRule" id="PRU01360"/>
    </source>
</evidence>
<keyword evidence="8 15" id="KW-0675">Receptor</keyword>
<comment type="subcellular location">
    <subcellularLocation>
        <location evidence="1 10">Cell outer membrane</location>
        <topology evidence="1 10">Multi-pass membrane protein</topology>
    </subcellularLocation>
</comment>
<keyword evidence="12" id="KW-0732">Signal</keyword>
<keyword evidence="5 10" id="KW-0812">Transmembrane</keyword>
<keyword evidence="7 10" id="KW-0472">Membrane</keyword>
<reference evidence="15 16" key="1">
    <citation type="submission" date="2024-08" db="EMBL/GenBank/DDBJ databases">
        <authorList>
            <person name="Lu H."/>
        </authorList>
    </citation>
    <scope>NUCLEOTIDE SEQUENCE [LARGE SCALE GENOMIC DNA]</scope>
    <source>
        <strain evidence="15 16">LKC17W</strain>
    </source>
</reference>
<evidence type="ECO:0000256" key="6">
    <source>
        <dbReference type="ARBA" id="ARBA00023077"/>
    </source>
</evidence>
<evidence type="ECO:0000256" key="4">
    <source>
        <dbReference type="ARBA" id="ARBA00022452"/>
    </source>
</evidence>
<comment type="caution">
    <text evidence="15">The sequence shown here is derived from an EMBL/GenBank/DDBJ whole genome shotgun (WGS) entry which is preliminary data.</text>
</comment>
<organism evidence="15 16">
    <name type="scientific">Pelomonas margarita</name>
    <dbReference type="NCBI Taxonomy" id="3299031"/>
    <lineage>
        <taxon>Bacteria</taxon>
        <taxon>Pseudomonadati</taxon>
        <taxon>Pseudomonadota</taxon>
        <taxon>Betaproteobacteria</taxon>
        <taxon>Burkholderiales</taxon>
        <taxon>Sphaerotilaceae</taxon>
        <taxon>Roseateles</taxon>
    </lineage>
</organism>
<feature type="chain" id="PRO_5045970081" evidence="12">
    <location>
        <begin position="27"/>
        <end position="894"/>
    </location>
</feature>
<feature type="signal peptide" evidence="12">
    <location>
        <begin position="1"/>
        <end position="26"/>
    </location>
</feature>
<gene>
    <name evidence="15" type="ORF">ACG0Z3_21400</name>
</gene>
<name>A0ABW7FPK5_9BURK</name>
<evidence type="ECO:0000259" key="13">
    <source>
        <dbReference type="Pfam" id="PF00593"/>
    </source>
</evidence>
<evidence type="ECO:0000313" key="15">
    <source>
        <dbReference type="EMBL" id="MFG6443255.1"/>
    </source>
</evidence>
<evidence type="ECO:0000256" key="5">
    <source>
        <dbReference type="ARBA" id="ARBA00022692"/>
    </source>
</evidence>
<keyword evidence="9 10" id="KW-0998">Cell outer membrane</keyword>
<dbReference type="Pfam" id="PF00593">
    <property type="entry name" value="TonB_dep_Rec_b-barrel"/>
    <property type="match status" value="1"/>
</dbReference>
<evidence type="ECO:0000259" key="14">
    <source>
        <dbReference type="Pfam" id="PF07715"/>
    </source>
</evidence>
<evidence type="ECO:0000256" key="8">
    <source>
        <dbReference type="ARBA" id="ARBA00023170"/>
    </source>
</evidence>
<dbReference type="InterPro" id="IPR000531">
    <property type="entry name" value="Beta-barrel_TonB"/>
</dbReference>
<proteinExistence type="inferred from homology"/>
<evidence type="ECO:0000256" key="1">
    <source>
        <dbReference type="ARBA" id="ARBA00004571"/>
    </source>
</evidence>
<dbReference type="Pfam" id="PF07715">
    <property type="entry name" value="Plug"/>
    <property type="match status" value="1"/>
</dbReference>
<dbReference type="InterPro" id="IPR012910">
    <property type="entry name" value="Plug_dom"/>
</dbReference>
<dbReference type="PROSITE" id="PS52016">
    <property type="entry name" value="TONB_DEPENDENT_REC_3"/>
    <property type="match status" value="1"/>
</dbReference>
<dbReference type="InterPro" id="IPR037066">
    <property type="entry name" value="Plug_dom_sf"/>
</dbReference>
<evidence type="ECO:0000256" key="9">
    <source>
        <dbReference type="ARBA" id="ARBA00023237"/>
    </source>
</evidence>
<dbReference type="Gene3D" id="2.170.130.10">
    <property type="entry name" value="TonB-dependent receptor, plug domain"/>
    <property type="match status" value="1"/>
</dbReference>
<dbReference type="PANTHER" id="PTHR47234:SF3">
    <property type="entry name" value="SECRETIN_TONB SHORT N-TERMINAL DOMAIN-CONTAINING PROTEIN"/>
    <property type="match status" value="1"/>
</dbReference>
<dbReference type="Proteomes" id="UP001606301">
    <property type="component" value="Unassembled WGS sequence"/>
</dbReference>
<evidence type="ECO:0000256" key="11">
    <source>
        <dbReference type="RuleBase" id="RU003357"/>
    </source>
</evidence>
<evidence type="ECO:0000256" key="3">
    <source>
        <dbReference type="ARBA" id="ARBA00022448"/>
    </source>
</evidence>
<dbReference type="EMBL" id="JBIGHW010000018">
    <property type="protein sequence ID" value="MFG6443255.1"/>
    <property type="molecule type" value="Genomic_DNA"/>
</dbReference>
<feature type="domain" description="TonB-dependent receptor plug" evidence="14">
    <location>
        <begin position="60"/>
        <end position="177"/>
    </location>
</feature>
<dbReference type="CDD" id="cd01347">
    <property type="entry name" value="ligand_gated_channel"/>
    <property type="match status" value="1"/>
</dbReference>
<comment type="similarity">
    <text evidence="2 10 11">Belongs to the TonB-dependent receptor family.</text>
</comment>
<keyword evidence="6 11" id="KW-0798">TonB box</keyword>
<evidence type="ECO:0000256" key="7">
    <source>
        <dbReference type="ARBA" id="ARBA00023136"/>
    </source>
</evidence>
<keyword evidence="4 10" id="KW-1134">Transmembrane beta strand</keyword>
<evidence type="ECO:0000256" key="2">
    <source>
        <dbReference type="ARBA" id="ARBA00009810"/>
    </source>
</evidence>
<dbReference type="InterPro" id="IPR036942">
    <property type="entry name" value="Beta-barrel_TonB_sf"/>
</dbReference>
<dbReference type="PANTHER" id="PTHR47234">
    <property type="match status" value="1"/>
</dbReference>
<dbReference type="RefSeq" id="WP_394401597.1">
    <property type="nucleotide sequence ID" value="NZ_JBIGHW010000018.1"/>
</dbReference>
<evidence type="ECO:0000256" key="12">
    <source>
        <dbReference type="SAM" id="SignalP"/>
    </source>
</evidence>
<sequence>MNTTRRLPLLPLAAALLTCFSPALWAQATSGDGAAGGEAADKASLARVTVTGSNIRRASAETPSPVQKLSAADIARSGYSTLGEVLQHLSANNMGSLGQATPGAFGAGGSGISLRGLTVGATLVLIDGHRMASYPLPDDGQRDFVDIASIPVEAVERVEVLKDGASAIYGSDAMAGVVNVILKRSHEGTTLQAEVGSASKGDGRMVKVSGIRGFGDLTRDGVAGYLSAGFRRQNAVLLSDRPALGGSDWTRYGGEDLGLVANPELQVAPETRTYSLLGKVTALLPHDWTLSVAASVLGSRATQVGLLNWVSPDGGITTFNFGPNHPSPLPTVLNGTNVVDPATGSPVDYEFTDLPAQRSRTSTQSQRLVAELSGGIAGWDLQATLGLTRVATDLTLKNIVSLPALQSALSSGKYVIGANNPASVLASLTPEGRSTSTNTLNFISLRASRDLMKLGGGNLALGTGVEFSKRSLDERFPEGFSSGAQASNIYAFGVGKQTITAGYVELAAPLTQQLEVDAAMRVDHYDTYGSSVTPKAGVKYVPMKELILRGTWAGGFRAPNPVEIGTSGSSAGYLPPLVDTALCKLVQPGQPCDIGVGGTQLQLPGKDLKPEKSRSMTLGFVFEPLPTMNVSVDYYDIKIRNQIVSVGLFGQGQIDTPEAYGTRIYRVNSPTTPNAAPTSADDTILYGTYPFINLGSARTSGVDVDWRMKLDAGAWGQFTPQLQWSHMIRYTIDRGPGQVYEMAGTHGPSFVSTNTGTPKDRASLGLAWARGPVELSGTLNYVSGMKVEDSSYNLPDCASALSTVYPNGLPATGSPLCRVPSFTTVNLNASWQLTPGLSLRMAVTNLFDRAAPIDAFASGSSGGGVSSGGAHYNPSLHQEGAVGRYLSVGATWRF</sequence>
<dbReference type="InterPro" id="IPR039426">
    <property type="entry name" value="TonB-dep_rcpt-like"/>
</dbReference>
<keyword evidence="3 10" id="KW-0813">Transport</keyword>